<name>A0A0B2VGS6_TOXCA</name>
<evidence type="ECO:0000313" key="1">
    <source>
        <dbReference type="EMBL" id="KHN82716.1"/>
    </source>
</evidence>
<comment type="caution">
    <text evidence="1">The sequence shown here is derived from an EMBL/GenBank/DDBJ whole genome shotgun (WGS) entry which is preliminary data.</text>
</comment>
<dbReference type="EMBL" id="JPKZ01001313">
    <property type="protein sequence ID" value="KHN82716.1"/>
    <property type="molecule type" value="Genomic_DNA"/>
</dbReference>
<keyword evidence="2" id="KW-1185">Reference proteome</keyword>
<evidence type="ECO:0000313" key="2">
    <source>
        <dbReference type="Proteomes" id="UP000031036"/>
    </source>
</evidence>
<sequence>MRKAAHGDFRKFFTLKLQANAITGVTTVFSTKTANAIALANTSLVNTARENIALIEKKPITPEALEGYKIRGISLKSVTLILQSQSIVSCVVDLIFDIRAFVECIFVVSF</sequence>
<reference evidence="1 2" key="1">
    <citation type="submission" date="2014-11" db="EMBL/GenBank/DDBJ databases">
        <title>Genetic blueprint of the zoonotic pathogen Toxocara canis.</title>
        <authorList>
            <person name="Zhu X.-Q."/>
            <person name="Korhonen P.K."/>
            <person name="Cai H."/>
            <person name="Young N.D."/>
            <person name="Nejsum P."/>
            <person name="von Samson-Himmelstjerna G."/>
            <person name="Boag P.R."/>
            <person name="Tan P."/>
            <person name="Li Q."/>
            <person name="Min J."/>
            <person name="Yang Y."/>
            <person name="Wang X."/>
            <person name="Fang X."/>
            <person name="Hall R.S."/>
            <person name="Hofmann A."/>
            <person name="Sternberg P.W."/>
            <person name="Jex A.R."/>
            <person name="Gasser R.B."/>
        </authorList>
    </citation>
    <scope>NUCLEOTIDE SEQUENCE [LARGE SCALE GENOMIC DNA]</scope>
    <source>
        <strain evidence="1">PN_DK_2014</strain>
    </source>
</reference>
<accession>A0A0B2VGS6</accession>
<gene>
    <name evidence="1" type="ORF">Tcan_16544</name>
</gene>
<proteinExistence type="predicted"/>
<dbReference type="AlphaFoldDB" id="A0A0B2VGS6"/>
<protein>
    <submittedName>
        <fullName evidence="1">Uncharacterized protein</fullName>
    </submittedName>
</protein>
<dbReference type="Proteomes" id="UP000031036">
    <property type="component" value="Unassembled WGS sequence"/>
</dbReference>
<organism evidence="1 2">
    <name type="scientific">Toxocara canis</name>
    <name type="common">Canine roundworm</name>
    <dbReference type="NCBI Taxonomy" id="6265"/>
    <lineage>
        <taxon>Eukaryota</taxon>
        <taxon>Metazoa</taxon>
        <taxon>Ecdysozoa</taxon>
        <taxon>Nematoda</taxon>
        <taxon>Chromadorea</taxon>
        <taxon>Rhabditida</taxon>
        <taxon>Spirurina</taxon>
        <taxon>Ascaridomorpha</taxon>
        <taxon>Ascaridoidea</taxon>
        <taxon>Toxocaridae</taxon>
        <taxon>Toxocara</taxon>
    </lineage>
</organism>